<evidence type="ECO:0000256" key="6">
    <source>
        <dbReference type="ARBA" id="ARBA00023136"/>
    </source>
</evidence>
<dbReference type="InterPro" id="IPR011701">
    <property type="entry name" value="MFS"/>
</dbReference>
<feature type="compositionally biased region" description="Polar residues" evidence="7">
    <location>
        <begin position="506"/>
        <end position="524"/>
    </location>
</feature>
<dbReference type="InterPro" id="IPR050382">
    <property type="entry name" value="MFS_Na/Anion_cotransporter"/>
</dbReference>
<feature type="transmembrane region" description="Helical" evidence="8">
    <location>
        <begin position="168"/>
        <end position="189"/>
    </location>
</feature>
<evidence type="ECO:0000313" key="11">
    <source>
        <dbReference type="Proteomes" id="UP000729913"/>
    </source>
</evidence>
<keyword evidence="2" id="KW-0813">Transport</keyword>
<feature type="region of interest" description="Disordered" evidence="7">
    <location>
        <begin position="498"/>
        <end position="534"/>
    </location>
</feature>
<accession>A0A8J5R2N1</accession>
<feature type="transmembrane region" description="Helical" evidence="8">
    <location>
        <begin position="201"/>
        <end position="220"/>
    </location>
</feature>
<evidence type="ECO:0000256" key="8">
    <source>
        <dbReference type="SAM" id="Phobius"/>
    </source>
</evidence>
<evidence type="ECO:0000256" key="4">
    <source>
        <dbReference type="ARBA" id="ARBA00022847"/>
    </source>
</evidence>
<evidence type="ECO:0000313" key="10">
    <source>
        <dbReference type="EMBL" id="KAG8036426.1"/>
    </source>
</evidence>
<evidence type="ECO:0000256" key="5">
    <source>
        <dbReference type="ARBA" id="ARBA00022989"/>
    </source>
</evidence>
<dbReference type="Pfam" id="PF07690">
    <property type="entry name" value="MFS_1"/>
    <property type="match status" value="1"/>
</dbReference>
<evidence type="ECO:0000256" key="3">
    <source>
        <dbReference type="ARBA" id="ARBA00022692"/>
    </source>
</evidence>
<protein>
    <recommendedName>
        <fullName evidence="9">Major facilitator superfamily (MFS) profile domain-containing protein</fullName>
    </recommendedName>
</protein>
<dbReference type="PANTHER" id="PTHR11662:SF77">
    <property type="entry name" value="MAJOR FACILITATOR SUPERFAMILY TRANSPORTER 17, ISOFORM F"/>
    <property type="match status" value="1"/>
</dbReference>
<reference evidence="10" key="1">
    <citation type="submission" date="2020-03" db="EMBL/GenBank/DDBJ databases">
        <authorList>
            <person name="Chebbi M.A."/>
            <person name="Drezen J.M."/>
        </authorList>
    </citation>
    <scope>NUCLEOTIDE SEQUENCE</scope>
    <source>
        <tissue evidence="10">Whole body</tissue>
    </source>
</reference>
<dbReference type="EMBL" id="JAAOIC020000048">
    <property type="protein sequence ID" value="KAG8036426.1"/>
    <property type="molecule type" value="Genomic_DNA"/>
</dbReference>
<dbReference type="InterPro" id="IPR020846">
    <property type="entry name" value="MFS_dom"/>
</dbReference>
<dbReference type="PROSITE" id="PS50850">
    <property type="entry name" value="MFS"/>
    <property type="match status" value="1"/>
</dbReference>
<feature type="transmembrane region" description="Helical" evidence="8">
    <location>
        <begin position="422"/>
        <end position="441"/>
    </location>
</feature>
<evidence type="ECO:0000259" key="9">
    <source>
        <dbReference type="PROSITE" id="PS50850"/>
    </source>
</evidence>
<dbReference type="Proteomes" id="UP000729913">
    <property type="component" value="Unassembled WGS sequence"/>
</dbReference>
<organism evidence="10 11">
    <name type="scientific">Cotesia typhae</name>
    <dbReference type="NCBI Taxonomy" id="2053667"/>
    <lineage>
        <taxon>Eukaryota</taxon>
        <taxon>Metazoa</taxon>
        <taxon>Ecdysozoa</taxon>
        <taxon>Arthropoda</taxon>
        <taxon>Hexapoda</taxon>
        <taxon>Insecta</taxon>
        <taxon>Pterygota</taxon>
        <taxon>Neoptera</taxon>
        <taxon>Endopterygota</taxon>
        <taxon>Hymenoptera</taxon>
        <taxon>Apocrita</taxon>
        <taxon>Ichneumonoidea</taxon>
        <taxon>Braconidae</taxon>
        <taxon>Microgastrinae</taxon>
        <taxon>Cotesia</taxon>
    </lineage>
</organism>
<evidence type="ECO:0000256" key="7">
    <source>
        <dbReference type="SAM" id="MobiDB-lite"/>
    </source>
</evidence>
<feature type="transmembrane region" description="Helical" evidence="8">
    <location>
        <begin position="391"/>
        <end position="410"/>
    </location>
</feature>
<feature type="domain" description="Major facilitator superfamily (MFS) profile" evidence="9">
    <location>
        <begin position="33"/>
        <end position="484"/>
    </location>
</feature>
<keyword evidence="4" id="KW-0769">Symport</keyword>
<keyword evidence="6 8" id="KW-0472">Membrane</keyword>
<keyword evidence="5 8" id="KW-1133">Transmembrane helix</keyword>
<reference evidence="10" key="2">
    <citation type="submission" date="2021-04" db="EMBL/GenBank/DDBJ databases">
        <title>Genome-wide patterns of bracovirus chromosomal integration into multiple host tissues during parasitism.</title>
        <authorList>
            <person name="Chebbi M.A.C."/>
        </authorList>
    </citation>
    <scope>NUCLEOTIDE SEQUENCE</scope>
    <source>
        <tissue evidence="10">Whole body</tissue>
    </source>
</reference>
<feature type="transmembrane region" description="Helical" evidence="8">
    <location>
        <begin position="28"/>
        <end position="48"/>
    </location>
</feature>
<evidence type="ECO:0000256" key="1">
    <source>
        <dbReference type="ARBA" id="ARBA00004141"/>
    </source>
</evidence>
<feature type="transmembrane region" description="Helical" evidence="8">
    <location>
        <begin position="137"/>
        <end position="156"/>
    </location>
</feature>
<feature type="transmembrane region" description="Helical" evidence="8">
    <location>
        <begin position="226"/>
        <end position="245"/>
    </location>
</feature>
<dbReference type="GO" id="GO:0015293">
    <property type="term" value="F:symporter activity"/>
    <property type="evidence" value="ECO:0007669"/>
    <property type="project" value="UniProtKB-KW"/>
</dbReference>
<dbReference type="FunFam" id="1.20.1250.20:FF:000003">
    <property type="entry name" value="Solute carrier family 17 member 3"/>
    <property type="match status" value="1"/>
</dbReference>
<proteinExistence type="predicted"/>
<keyword evidence="3 8" id="KW-0812">Transmembrane</keyword>
<dbReference type="GO" id="GO:0016020">
    <property type="term" value="C:membrane"/>
    <property type="evidence" value="ECO:0007669"/>
    <property type="project" value="UniProtKB-SubCell"/>
</dbReference>
<dbReference type="CDD" id="cd17318">
    <property type="entry name" value="MFS_SLC17"/>
    <property type="match status" value="1"/>
</dbReference>
<dbReference type="PANTHER" id="PTHR11662">
    <property type="entry name" value="SOLUTE CARRIER FAMILY 17"/>
    <property type="match status" value="1"/>
</dbReference>
<feature type="transmembrane region" description="Helical" evidence="8">
    <location>
        <begin position="330"/>
        <end position="355"/>
    </location>
</feature>
<feature type="transmembrane region" description="Helical" evidence="8">
    <location>
        <begin position="290"/>
        <end position="310"/>
    </location>
</feature>
<feature type="transmembrane region" description="Helical" evidence="8">
    <location>
        <begin position="367"/>
        <end position="385"/>
    </location>
</feature>
<gene>
    <name evidence="10" type="ORF">G9C98_003748</name>
</gene>
<sequence>MENSESQYENSSEFKRPTYSLRRLSDLVPARVVLYMLSFSGFLVSFMMRTDINIAMVEMVKFQPVPSDSNVTKDSYCYEISNTTALLDNSTSSTATTGEFDWSPKIQSTITSSFYWCYILSQIVGGVLTQHFGTKTVFGGSQLLTAICSLLIPTAADLHYGAMITLRSIQGIASGLTWPAMYAIVGHWIPPVERSRFMSSFQGFSFGIGLTYFLCGSIIAHYGWRVVFYTTGSIGVIWCVLWYFFAFDTPASHPRISHQERQYIQGSVIHQVGSTEQAMPVPWKSILTSWPAWAIGITTFGRIWVHYVFIIPGPMYMKTVLGFSIQTNGFLSGAPFICSYFSSVVFCYIADVLVTRQLMTLTNVRKMFTAISQVIPGLLVLLIGYLGCNIVIVLIIWFIAVTLITAAYAGAMANIVDIAPNLAGPVLAFAQTIHMTASFLSPQAAGLFTDKNQTLDAWRNVFGLTSGIACGTYIVYQIFGTSEIQPWNYVDQKRSQPVDNDIEPLNDSNLKNGKNLPNRSSNPEQPELINDYSH</sequence>
<dbReference type="GO" id="GO:0006820">
    <property type="term" value="P:monoatomic anion transport"/>
    <property type="evidence" value="ECO:0007669"/>
    <property type="project" value="TreeGrafter"/>
</dbReference>
<keyword evidence="11" id="KW-1185">Reference proteome</keyword>
<evidence type="ECO:0000256" key="2">
    <source>
        <dbReference type="ARBA" id="ARBA00022448"/>
    </source>
</evidence>
<feature type="transmembrane region" description="Helical" evidence="8">
    <location>
        <begin position="461"/>
        <end position="479"/>
    </location>
</feature>
<dbReference type="OrthoDB" id="2985014at2759"/>
<comment type="subcellular location">
    <subcellularLocation>
        <location evidence="1">Membrane</location>
        <topology evidence="1">Multi-pass membrane protein</topology>
    </subcellularLocation>
</comment>
<comment type="caution">
    <text evidence="10">The sequence shown here is derived from an EMBL/GenBank/DDBJ whole genome shotgun (WGS) entry which is preliminary data.</text>
</comment>
<dbReference type="AlphaFoldDB" id="A0A8J5R2N1"/>
<name>A0A8J5R2N1_9HYME</name>